<organism evidence="1 2">
    <name type="scientific">Trifolium pratense</name>
    <name type="common">Red clover</name>
    <dbReference type="NCBI Taxonomy" id="57577"/>
    <lineage>
        <taxon>Eukaryota</taxon>
        <taxon>Viridiplantae</taxon>
        <taxon>Streptophyta</taxon>
        <taxon>Embryophyta</taxon>
        <taxon>Tracheophyta</taxon>
        <taxon>Spermatophyta</taxon>
        <taxon>Magnoliopsida</taxon>
        <taxon>eudicotyledons</taxon>
        <taxon>Gunneridae</taxon>
        <taxon>Pentapetalae</taxon>
        <taxon>rosids</taxon>
        <taxon>fabids</taxon>
        <taxon>Fabales</taxon>
        <taxon>Fabaceae</taxon>
        <taxon>Papilionoideae</taxon>
        <taxon>50 kb inversion clade</taxon>
        <taxon>NPAAA clade</taxon>
        <taxon>Hologalegina</taxon>
        <taxon>IRL clade</taxon>
        <taxon>Trifolieae</taxon>
        <taxon>Trifolium</taxon>
    </lineage>
</organism>
<protein>
    <submittedName>
        <fullName evidence="1">Uncharacterized protein</fullName>
    </submittedName>
</protein>
<name>A0ACB0IKL0_TRIPR</name>
<reference evidence="1" key="1">
    <citation type="submission" date="2023-10" db="EMBL/GenBank/DDBJ databases">
        <authorList>
            <person name="Rodriguez Cubillos JULIANA M."/>
            <person name="De Vega J."/>
        </authorList>
    </citation>
    <scope>NUCLEOTIDE SEQUENCE</scope>
</reference>
<gene>
    <name evidence="1" type="ORF">MILVUS5_LOCUS4121</name>
</gene>
<dbReference type="EMBL" id="CASHSV030000001">
    <property type="protein sequence ID" value="CAJ2632928.1"/>
    <property type="molecule type" value="Genomic_DNA"/>
</dbReference>
<evidence type="ECO:0000313" key="2">
    <source>
        <dbReference type="Proteomes" id="UP001177021"/>
    </source>
</evidence>
<sequence length="91" mass="10238">MISWIYNLSSHYNQVITAPPSTDGPTPATNQPISPPSNEPENNDESQFAVNNPSNKPKKKSMTYWTIDVRVDAWRMKLDAFGAIMQEILNS</sequence>
<accession>A0ACB0IKL0</accession>
<evidence type="ECO:0000313" key="1">
    <source>
        <dbReference type="EMBL" id="CAJ2632928.1"/>
    </source>
</evidence>
<proteinExistence type="predicted"/>
<dbReference type="Proteomes" id="UP001177021">
    <property type="component" value="Unassembled WGS sequence"/>
</dbReference>
<keyword evidence="2" id="KW-1185">Reference proteome</keyword>
<comment type="caution">
    <text evidence="1">The sequence shown here is derived from an EMBL/GenBank/DDBJ whole genome shotgun (WGS) entry which is preliminary data.</text>
</comment>